<dbReference type="InterPro" id="IPR029068">
    <property type="entry name" value="Glyas_Bleomycin-R_OHBP_Dase"/>
</dbReference>
<evidence type="ECO:0000313" key="2">
    <source>
        <dbReference type="EMBL" id="MFC5525111.1"/>
    </source>
</evidence>
<name>A0ABW0QJH4_9GAMM</name>
<dbReference type="SUPFAM" id="SSF54593">
    <property type="entry name" value="Glyoxalase/Bleomycin resistance protein/Dihydroxybiphenyl dioxygenase"/>
    <property type="match status" value="1"/>
</dbReference>
<accession>A0ABW0QJH4</accession>
<organism evidence="2 3">
    <name type="scientific">Rhodanobacter ginsengisoli</name>
    <dbReference type="NCBI Taxonomy" id="418646"/>
    <lineage>
        <taxon>Bacteria</taxon>
        <taxon>Pseudomonadati</taxon>
        <taxon>Pseudomonadota</taxon>
        <taxon>Gammaproteobacteria</taxon>
        <taxon>Lysobacterales</taxon>
        <taxon>Rhodanobacteraceae</taxon>
        <taxon>Rhodanobacter</taxon>
    </lineage>
</organism>
<dbReference type="SUPFAM" id="SSF51182">
    <property type="entry name" value="RmlC-like cupins"/>
    <property type="match status" value="2"/>
</dbReference>
<dbReference type="Gene3D" id="2.60.120.10">
    <property type="entry name" value="Jelly Rolls"/>
    <property type="match status" value="2"/>
</dbReference>
<reference evidence="3" key="1">
    <citation type="journal article" date="2019" name="Int. J. Syst. Evol. Microbiol.">
        <title>The Global Catalogue of Microorganisms (GCM) 10K type strain sequencing project: providing services to taxonomists for standard genome sequencing and annotation.</title>
        <authorList>
            <consortium name="The Broad Institute Genomics Platform"/>
            <consortium name="The Broad Institute Genome Sequencing Center for Infectious Disease"/>
            <person name="Wu L."/>
            <person name="Ma J."/>
        </authorList>
    </citation>
    <scope>NUCLEOTIDE SEQUENCE [LARGE SCALE GENOMIC DNA]</scope>
    <source>
        <strain evidence="3">CGMCC 1.16619</strain>
    </source>
</reference>
<dbReference type="InterPro" id="IPR014710">
    <property type="entry name" value="RmlC-like_jellyroll"/>
</dbReference>
<protein>
    <submittedName>
        <fullName evidence="2">Cupin domain-containing protein</fullName>
    </submittedName>
</protein>
<keyword evidence="3" id="KW-1185">Reference proteome</keyword>
<dbReference type="EMBL" id="JBHSNF010000001">
    <property type="protein sequence ID" value="MFC5525111.1"/>
    <property type="molecule type" value="Genomic_DNA"/>
</dbReference>
<evidence type="ECO:0000313" key="3">
    <source>
        <dbReference type="Proteomes" id="UP001596114"/>
    </source>
</evidence>
<gene>
    <name evidence="2" type="ORF">ACFPPA_05085</name>
</gene>
<sequence>MPETAADPEIELAECVLPAGNLSETLRFFVDTLGFRLDSIMPADDPRIAQLSGYGLRLRLDTAHEGDAGVLRLGTARGVDRAALVAPNRTRIEFGPARLPIRLPPLQPSPGIQHFDDRPGAWKSGRAGMQYRDLIPDRQGGQFIASHIRIPVGGPVGDNVHYHDIRLQLIYCHRGWVRLVYEDQGDPFVMRAGDCVLQPPRIRHRVLESSDGLEVIEIGSPAEHMTHLDHTMQLPTGRRLPARDYDGQRFVFHQAEKARWSHLPDSGWALRDLGLAAATGGLVDARVLRREPASESADVPALQDRMFAFGFVLRGSMSLRVDRLPATRLTAGDAFVVPSGMQPQFDDCSDDGELLQVALPAWQPAMP</sequence>
<proteinExistence type="predicted"/>
<feature type="domain" description="Cupin type-2" evidence="1">
    <location>
        <begin position="148"/>
        <end position="210"/>
    </location>
</feature>
<dbReference type="InterPro" id="IPR013096">
    <property type="entry name" value="Cupin_2"/>
</dbReference>
<dbReference type="RefSeq" id="WP_377317886.1">
    <property type="nucleotide sequence ID" value="NZ_JBHSNF010000001.1"/>
</dbReference>
<dbReference type="InterPro" id="IPR011051">
    <property type="entry name" value="RmlC_Cupin_sf"/>
</dbReference>
<dbReference type="Proteomes" id="UP001596114">
    <property type="component" value="Unassembled WGS sequence"/>
</dbReference>
<comment type="caution">
    <text evidence="2">The sequence shown here is derived from an EMBL/GenBank/DDBJ whole genome shotgun (WGS) entry which is preliminary data.</text>
</comment>
<dbReference type="CDD" id="cd06980">
    <property type="entry name" value="cupin_bxe_c0505"/>
    <property type="match status" value="1"/>
</dbReference>
<dbReference type="Pfam" id="PF07883">
    <property type="entry name" value="Cupin_2"/>
    <property type="match status" value="1"/>
</dbReference>
<evidence type="ECO:0000259" key="1">
    <source>
        <dbReference type="Pfam" id="PF07883"/>
    </source>
</evidence>